<evidence type="ECO:0000313" key="2">
    <source>
        <dbReference type="EMBL" id="KAK2991816.1"/>
    </source>
</evidence>
<dbReference type="InterPro" id="IPR032001">
    <property type="entry name" value="SAWADEE_dom"/>
</dbReference>
<evidence type="ECO:0000313" key="3">
    <source>
        <dbReference type="Proteomes" id="UP001187471"/>
    </source>
</evidence>
<feature type="domain" description="SAWADEE" evidence="1">
    <location>
        <begin position="108"/>
        <end position="202"/>
    </location>
</feature>
<organism evidence="2 3">
    <name type="scientific">Escallonia rubra</name>
    <dbReference type="NCBI Taxonomy" id="112253"/>
    <lineage>
        <taxon>Eukaryota</taxon>
        <taxon>Viridiplantae</taxon>
        <taxon>Streptophyta</taxon>
        <taxon>Embryophyta</taxon>
        <taxon>Tracheophyta</taxon>
        <taxon>Spermatophyta</taxon>
        <taxon>Magnoliopsida</taxon>
        <taxon>eudicotyledons</taxon>
        <taxon>Gunneridae</taxon>
        <taxon>Pentapetalae</taxon>
        <taxon>asterids</taxon>
        <taxon>campanulids</taxon>
        <taxon>Escalloniales</taxon>
        <taxon>Escalloniaceae</taxon>
        <taxon>Escallonia</taxon>
    </lineage>
</organism>
<evidence type="ECO:0000259" key="1">
    <source>
        <dbReference type="Pfam" id="PF16719"/>
    </source>
</evidence>
<dbReference type="PANTHER" id="PTHR33827:SF3">
    <property type="entry name" value="OS09G0346900 PROTEIN"/>
    <property type="match status" value="1"/>
</dbReference>
<dbReference type="InterPro" id="IPR039276">
    <property type="entry name" value="SHH1/2"/>
</dbReference>
<dbReference type="Pfam" id="PF16719">
    <property type="entry name" value="SAWADEE"/>
    <property type="match status" value="1"/>
</dbReference>
<dbReference type="GO" id="GO:0003682">
    <property type="term" value="F:chromatin binding"/>
    <property type="evidence" value="ECO:0007669"/>
    <property type="project" value="InterPro"/>
</dbReference>
<dbReference type="Proteomes" id="UP001187471">
    <property type="component" value="Unassembled WGS sequence"/>
</dbReference>
<comment type="caution">
    <text evidence="2">The sequence shown here is derived from an EMBL/GenBank/DDBJ whole genome shotgun (WGS) entry which is preliminary data.</text>
</comment>
<keyword evidence="3" id="KW-1185">Reference proteome</keyword>
<proteinExistence type="predicted"/>
<sequence length="209" mass="24606">MLSKISEFKYVTLVELKSMLGVVQDLESARLEVWWLRERLDEVCKALRLSRGYPNLKVALASNCQEIEIKKKELDINGQAKMEKVSLQQKQFGCDLSVDRPTTQTELYDVDRFLTHRFLSSGEAEVRVRFVGFGSEEDEWINVKEAVRERSVALEHSECQRLKERREQARYYDAHILEIQRRLHDIRGCRCLFLIRYDHDNIEASIINL</sequence>
<dbReference type="PANTHER" id="PTHR33827">
    <property type="entry name" value="PROTEIN SAWADEE HOMEODOMAIN HOMOLOG 2"/>
    <property type="match status" value="1"/>
</dbReference>
<dbReference type="AlphaFoldDB" id="A0AA88URN6"/>
<name>A0AA88URN6_9ASTE</name>
<dbReference type="Gene3D" id="2.30.30.140">
    <property type="match status" value="1"/>
</dbReference>
<dbReference type="Gene3D" id="2.40.50.40">
    <property type="match status" value="1"/>
</dbReference>
<accession>A0AA88URN6</accession>
<gene>
    <name evidence="2" type="ORF">RJ640_006376</name>
</gene>
<protein>
    <recommendedName>
        <fullName evidence="1">SAWADEE domain-containing protein</fullName>
    </recommendedName>
</protein>
<dbReference type="EMBL" id="JAVXUO010000467">
    <property type="protein sequence ID" value="KAK2991816.1"/>
    <property type="molecule type" value="Genomic_DNA"/>
</dbReference>
<reference evidence="2" key="1">
    <citation type="submission" date="2022-12" db="EMBL/GenBank/DDBJ databases">
        <title>Draft genome assemblies for two species of Escallonia (Escalloniales).</title>
        <authorList>
            <person name="Chanderbali A."/>
            <person name="Dervinis C."/>
            <person name="Anghel I."/>
            <person name="Soltis D."/>
            <person name="Soltis P."/>
            <person name="Zapata F."/>
        </authorList>
    </citation>
    <scope>NUCLEOTIDE SEQUENCE</scope>
    <source>
        <strain evidence="2">UCBG92.1500</strain>
        <tissue evidence="2">Leaf</tissue>
    </source>
</reference>